<dbReference type="Proteomes" id="UP000178377">
    <property type="component" value="Unassembled WGS sequence"/>
</dbReference>
<dbReference type="STRING" id="1817828.A2722_00285"/>
<evidence type="ECO:0000313" key="3">
    <source>
        <dbReference type="Proteomes" id="UP000178377"/>
    </source>
</evidence>
<organism evidence="2 3">
    <name type="scientific">Candidatus Doudnabacteria bacterium RIFCSPHIGHO2_01_FULL_50_11</name>
    <dbReference type="NCBI Taxonomy" id="1817828"/>
    <lineage>
        <taxon>Bacteria</taxon>
        <taxon>Candidatus Doudnaibacteriota</taxon>
    </lineage>
</organism>
<reference evidence="2 3" key="1">
    <citation type="journal article" date="2016" name="Nat. Commun.">
        <title>Thousands of microbial genomes shed light on interconnected biogeochemical processes in an aquifer system.</title>
        <authorList>
            <person name="Anantharaman K."/>
            <person name="Brown C.T."/>
            <person name="Hug L.A."/>
            <person name="Sharon I."/>
            <person name="Castelle C.J."/>
            <person name="Probst A.J."/>
            <person name="Thomas B.C."/>
            <person name="Singh A."/>
            <person name="Wilkins M.J."/>
            <person name="Karaoz U."/>
            <person name="Brodie E.L."/>
            <person name="Williams K.H."/>
            <person name="Hubbard S.S."/>
            <person name="Banfield J.F."/>
        </authorList>
    </citation>
    <scope>NUCLEOTIDE SEQUENCE [LARGE SCALE GENOMIC DNA]</scope>
</reference>
<dbReference type="Pfam" id="PF02661">
    <property type="entry name" value="Fic"/>
    <property type="match status" value="1"/>
</dbReference>
<dbReference type="SUPFAM" id="SSF140931">
    <property type="entry name" value="Fic-like"/>
    <property type="match status" value="1"/>
</dbReference>
<gene>
    <name evidence="2" type="ORF">A2722_00285</name>
</gene>
<dbReference type="PANTHER" id="PTHR35810">
    <property type="entry name" value="CYTOPLASMIC PROTEIN-RELATED"/>
    <property type="match status" value="1"/>
</dbReference>
<dbReference type="InterPro" id="IPR053737">
    <property type="entry name" value="Type_II_TA_Toxin"/>
</dbReference>
<evidence type="ECO:0000259" key="1">
    <source>
        <dbReference type="PROSITE" id="PS51459"/>
    </source>
</evidence>
<comment type="caution">
    <text evidence="2">The sequence shown here is derived from an EMBL/GenBank/DDBJ whole genome shotgun (WGS) entry which is preliminary data.</text>
</comment>
<dbReference type="InterPro" id="IPR011204">
    <property type="entry name" value="Virulence_RhuM-like"/>
</dbReference>
<dbReference type="PANTHER" id="PTHR35810:SF1">
    <property type="entry name" value="CYTOPLASMIC PROTEIN"/>
    <property type="match status" value="1"/>
</dbReference>
<feature type="domain" description="Fido" evidence="1">
    <location>
        <begin position="168"/>
        <end position="295"/>
    </location>
</feature>
<dbReference type="PROSITE" id="PS51459">
    <property type="entry name" value="FIDO"/>
    <property type="match status" value="1"/>
</dbReference>
<proteinExistence type="predicted"/>
<dbReference type="AlphaFoldDB" id="A0A1F5PHM7"/>
<protein>
    <recommendedName>
        <fullName evidence="1">Fido domain-containing protein</fullName>
    </recommendedName>
</protein>
<accession>A0A1F5PHM7</accession>
<dbReference type="InterPro" id="IPR003812">
    <property type="entry name" value="Fido"/>
</dbReference>
<evidence type="ECO:0000313" key="2">
    <source>
        <dbReference type="EMBL" id="OGE89423.1"/>
    </source>
</evidence>
<name>A0A1F5PHM7_9BACT</name>
<sequence length="300" mass="35212">MAELFSKDLHTVNEHIKNIYKEAELNQNQTIRKFRIVQTEGNKQVTRDVNYYNLDMIISVGYRVNSKRGTQFRIWATRQLRNYVFKGYALNERRLKENQDIKLRELETAHRLIQQALESKRSEGYERELLRIITDYAETWFVLLCYDEKKLEIEDVSTRRSTPLDYEETKKNIKQFKNRLLAQKQATELFGTEVGSKLQSALGSIDQTFEGKPVYSSIEEKAAHLFYFVIKDHPFVDGNKRIGSLLLLLYLIENHIFYNRRGERKINDSALVALALLVAESKPEQKTAMVKLIVNLINKK</sequence>
<dbReference type="InterPro" id="IPR036597">
    <property type="entry name" value="Fido-like_dom_sf"/>
</dbReference>
<dbReference type="Gene3D" id="1.20.120.1870">
    <property type="entry name" value="Fic/DOC protein, Fido domain"/>
    <property type="match status" value="1"/>
</dbReference>
<dbReference type="EMBL" id="MFEO01000021">
    <property type="protein sequence ID" value="OGE89423.1"/>
    <property type="molecule type" value="Genomic_DNA"/>
</dbReference>
<dbReference type="Pfam" id="PF13310">
    <property type="entry name" value="Virulence_RhuM"/>
    <property type="match status" value="1"/>
</dbReference>